<dbReference type="Proteomes" id="UP000275078">
    <property type="component" value="Unassembled WGS sequence"/>
</dbReference>
<accession>A0A3N4IC89</accession>
<gene>
    <name evidence="2" type="ORF">BJ508DRAFT_374945</name>
</gene>
<name>A0A3N4IC89_ASCIM</name>
<proteinExistence type="predicted"/>
<keyword evidence="3" id="KW-1185">Reference proteome</keyword>
<feature type="compositionally biased region" description="Low complexity" evidence="1">
    <location>
        <begin position="30"/>
        <end position="47"/>
    </location>
</feature>
<evidence type="ECO:0000313" key="3">
    <source>
        <dbReference type="Proteomes" id="UP000275078"/>
    </source>
</evidence>
<sequence>MGRASEVVSSPTIEVWIVKPPVSKADTGFASPQHNPSSSPSSASAEPPTKKRKVASNDAAEEDEREVIACYNLHISALTENSDYFKALMSFNGVEVAENRIVLELPELDCPFRVGKDSELGRKYELDDDLELDGWQYSIIAFKCFVDFAYSGSYNAADHADSLLGEEERRWNYSAHYPDKYFLVNAAVYVLAERLLAKDLQESVLQTTYDFFNAIALRGSGEADCMSKDEFWLRMPDWFEGMNMDLFGAQEQSLWLNGIKWVLDGTTDKAPTTKDSEGETGEEKESESEGEEEESEKDEDEAAKYRLHKALKDQEKRELLMGKEPMRRLIAAFAVCCWWDEASAEVLEHCPGLQTLLQGYEKEFSERFKRVPSLDSFYLYIHT</sequence>
<feature type="region of interest" description="Disordered" evidence="1">
    <location>
        <begin position="26"/>
        <end position="60"/>
    </location>
</feature>
<evidence type="ECO:0000313" key="2">
    <source>
        <dbReference type="EMBL" id="RPA83699.1"/>
    </source>
</evidence>
<reference evidence="2 3" key="1">
    <citation type="journal article" date="2018" name="Nat. Ecol. Evol.">
        <title>Pezizomycetes genomes reveal the molecular basis of ectomycorrhizal truffle lifestyle.</title>
        <authorList>
            <person name="Murat C."/>
            <person name="Payen T."/>
            <person name="Noel B."/>
            <person name="Kuo A."/>
            <person name="Morin E."/>
            <person name="Chen J."/>
            <person name="Kohler A."/>
            <person name="Krizsan K."/>
            <person name="Balestrini R."/>
            <person name="Da Silva C."/>
            <person name="Montanini B."/>
            <person name="Hainaut M."/>
            <person name="Levati E."/>
            <person name="Barry K.W."/>
            <person name="Belfiori B."/>
            <person name="Cichocki N."/>
            <person name="Clum A."/>
            <person name="Dockter R.B."/>
            <person name="Fauchery L."/>
            <person name="Guy J."/>
            <person name="Iotti M."/>
            <person name="Le Tacon F."/>
            <person name="Lindquist E.A."/>
            <person name="Lipzen A."/>
            <person name="Malagnac F."/>
            <person name="Mello A."/>
            <person name="Molinier V."/>
            <person name="Miyauchi S."/>
            <person name="Poulain J."/>
            <person name="Riccioni C."/>
            <person name="Rubini A."/>
            <person name="Sitrit Y."/>
            <person name="Splivallo R."/>
            <person name="Traeger S."/>
            <person name="Wang M."/>
            <person name="Zifcakova L."/>
            <person name="Wipf D."/>
            <person name="Zambonelli A."/>
            <person name="Paolocci F."/>
            <person name="Nowrousian M."/>
            <person name="Ottonello S."/>
            <person name="Baldrian P."/>
            <person name="Spatafora J.W."/>
            <person name="Henrissat B."/>
            <person name="Nagy L.G."/>
            <person name="Aury J.M."/>
            <person name="Wincker P."/>
            <person name="Grigoriev I.V."/>
            <person name="Bonfante P."/>
            <person name="Martin F.M."/>
        </authorList>
    </citation>
    <scope>NUCLEOTIDE SEQUENCE [LARGE SCALE GENOMIC DNA]</scope>
    <source>
        <strain evidence="2 3">RN42</strain>
    </source>
</reference>
<feature type="compositionally biased region" description="Acidic residues" evidence="1">
    <location>
        <begin position="284"/>
        <end position="301"/>
    </location>
</feature>
<feature type="compositionally biased region" description="Basic and acidic residues" evidence="1">
    <location>
        <begin position="271"/>
        <end position="283"/>
    </location>
</feature>
<protein>
    <recommendedName>
        <fullName evidence="4">BTB domain-containing protein</fullName>
    </recommendedName>
</protein>
<dbReference type="OrthoDB" id="6350321at2759"/>
<evidence type="ECO:0000256" key="1">
    <source>
        <dbReference type="SAM" id="MobiDB-lite"/>
    </source>
</evidence>
<evidence type="ECO:0008006" key="4">
    <source>
        <dbReference type="Google" id="ProtNLM"/>
    </source>
</evidence>
<dbReference type="AlphaFoldDB" id="A0A3N4IC89"/>
<feature type="region of interest" description="Disordered" evidence="1">
    <location>
        <begin position="267"/>
        <end position="302"/>
    </location>
</feature>
<dbReference type="EMBL" id="ML119663">
    <property type="protein sequence ID" value="RPA83699.1"/>
    <property type="molecule type" value="Genomic_DNA"/>
</dbReference>
<organism evidence="2 3">
    <name type="scientific">Ascobolus immersus RN42</name>
    <dbReference type="NCBI Taxonomy" id="1160509"/>
    <lineage>
        <taxon>Eukaryota</taxon>
        <taxon>Fungi</taxon>
        <taxon>Dikarya</taxon>
        <taxon>Ascomycota</taxon>
        <taxon>Pezizomycotina</taxon>
        <taxon>Pezizomycetes</taxon>
        <taxon>Pezizales</taxon>
        <taxon>Ascobolaceae</taxon>
        <taxon>Ascobolus</taxon>
    </lineage>
</organism>